<name>A0A4Y2NAQ3_ARAVE</name>
<evidence type="ECO:0000313" key="1">
    <source>
        <dbReference type="EMBL" id="GBN36508.1"/>
    </source>
</evidence>
<organism evidence="1 2">
    <name type="scientific">Araneus ventricosus</name>
    <name type="common">Orbweaver spider</name>
    <name type="synonym">Epeira ventricosa</name>
    <dbReference type="NCBI Taxonomy" id="182803"/>
    <lineage>
        <taxon>Eukaryota</taxon>
        <taxon>Metazoa</taxon>
        <taxon>Ecdysozoa</taxon>
        <taxon>Arthropoda</taxon>
        <taxon>Chelicerata</taxon>
        <taxon>Arachnida</taxon>
        <taxon>Araneae</taxon>
        <taxon>Araneomorphae</taxon>
        <taxon>Entelegynae</taxon>
        <taxon>Araneoidea</taxon>
        <taxon>Araneidae</taxon>
        <taxon>Araneus</taxon>
    </lineage>
</organism>
<dbReference type="PANTHER" id="PTHR31511">
    <property type="entry name" value="PROTEIN CBG23764"/>
    <property type="match status" value="1"/>
</dbReference>
<dbReference type="EMBL" id="BGPR01008853">
    <property type="protein sequence ID" value="GBN36508.1"/>
    <property type="molecule type" value="Genomic_DNA"/>
</dbReference>
<dbReference type="SUPFAM" id="SSF54060">
    <property type="entry name" value="His-Me finger endonucleases"/>
    <property type="match status" value="1"/>
</dbReference>
<reference evidence="1 2" key="1">
    <citation type="journal article" date="2019" name="Sci. Rep.">
        <title>Orb-weaving spider Araneus ventricosus genome elucidates the spidroin gene catalogue.</title>
        <authorList>
            <person name="Kono N."/>
            <person name="Nakamura H."/>
            <person name="Ohtoshi R."/>
            <person name="Moran D.A.P."/>
            <person name="Shinohara A."/>
            <person name="Yoshida Y."/>
            <person name="Fujiwara M."/>
            <person name="Mori M."/>
            <person name="Tomita M."/>
            <person name="Arakawa K."/>
        </authorList>
    </citation>
    <scope>NUCLEOTIDE SEQUENCE [LARGE SCALE GENOMIC DNA]</scope>
</reference>
<dbReference type="AlphaFoldDB" id="A0A4Y2NAQ3"/>
<dbReference type="SUPFAM" id="SSF53098">
    <property type="entry name" value="Ribonuclease H-like"/>
    <property type="match status" value="1"/>
</dbReference>
<keyword evidence="2" id="KW-1185">Reference proteome</keyword>
<dbReference type="OrthoDB" id="6436649at2759"/>
<sequence length="616" mass="72704">MEEFEARGSGLRLIRVKGLELRINKYNPLRGSSYIDLPKEIKDKKAVINVKNENDNKCFMWSVLSALHPVEQDAQRVSKYKAYENELNFKDIEFPVKMEDRVFKRFEKLNNVYVNIYSYEEQTKTKDKQTENEDKQIKNKDKQTENENIYIYPLRITENKVDNHVNLLYIKNKDGNNHYCWIKDMSKLISSQLSDHNGKIYPCDRCLVFYHSEKDLQAHEKDCKKNKAVKIVMPKNETIKFKNYHKSLRTSFVMYADFECLTTKINTCQPDENGSYMQKYQKHEPMSFALYIKYKHDDYKPPITYRGPNATKVFYATVKSEALKIKKIYDKKHAIKMTAEDEKHFQRTNTCHICELNIKSVSSPYSVGKNKDFEKVRDHDHLIDPSKCESNYRGPAHSLCNLMYQNPSFVPVFIYNLSGYDSHLFIKELGLDKGRIDVIPNTDEKYISFSKEVSDDIAFIKDGKKEKVPKIKLRFVDSFRFMASSLDSLAKNVKEFRETTKYFPKEKLDLVTRKGVYLYDYMDSWGKCEETKLPSIKEFYNKMNESNISHKDYKHSKNVWRGFGIKNLDEYSDLYVKTDVLILADVIEHFRDVCIKTYKLDPAWYFTAPGLSWDHC</sequence>
<dbReference type="InterPro" id="IPR012337">
    <property type="entry name" value="RNaseH-like_sf"/>
</dbReference>
<protein>
    <recommendedName>
        <fullName evidence="3">DNA-directed DNA polymerase</fullName>
    </recommendedName>
</protein>
<accession>A0A4Y2NAQ3</accession>
<evidence type="ECO:0000313" key="2">
    <source>
        <dbReference type="Proteomes" id="UP000499080"/>
    </source>
</evidence>
<gene>
    <name evidence="1" type="ORF">AVEN_10570_1</name>
</gene>
<dbReference type="InterPro" id="IPR044925">
    <property type="entry name" value="His-Me_finger_sf"/>
</dbReference>
<comment type="caution">
    <text evidence="1">The sequence shown here is derived from an EMBL/GenBank/DDBJ whole genome shotgun (WGS) entry which is preliminary data.</text>
</comment>
<proteinExistence type="predicted"/>
<evidence type="ECO:0008006" key="3">
    <source>
        <dbReference type="Google" id="ProtNLM"/>
    </source>
</evidence>
<dbReference type="Proteomes" id="UP000499080">
    <property type="component" value="Unassembled WGS sequence"/>
</dbReference>
<dbReference type="PANTHER" id="PTHR31511:SF12">
    <property type="entry name" value="RHO TERMINATION FACTOR N-TERMINAL DOMAIN-CONTAINING PROTEIN"/>
    <property type="match status" value="1"/>
</dbReference>